<proteinExistence type="evidence at transcript level"/>
<feature type="signal peptide" evidence="1">
    <location>
        <begin position="1"/>
        <end position="22"/>
    </location>
</feature>
<keyword evidence="1" id="KW-0732">Signal</keyword>
<evidence type="ECO:0000313" key="2">
    <source>
        <dbReference type="EMBL" id="JAB71510.1"/>
    </source>
</evidence>
<dbReference type="AlphaFoldDB" id="V5GMG2"/>
<accession>V5GMG2</accession>
<name>V5GMG2_IXORI</name>
<evidence type="ECO:0000256" key="1">
    <source>
        <dbReference type="SAM" id="SignalP"/>
    </source>
</evidence>
<dbReference type="EMBL" id="GANP01012958">
    <property type="protein sequence ID" value="JAB71510.1"/>
    <property type="molecule type" value="mRNA"/>
</dbReference>
<organism evidence="2">
    <name type="scientific">Ixodes ricinus</name>
    <name type="common">Common tick</name>
    <name type="synonym">Acarus ricinus</name>
    <dbReference type="NCBI Taxonomy" id="34613"/>
    <lineage>
        <taxon>Eukaryota</taxon>
        <taxon>Metazoa</taxon>
        <taxon>Ecdysozoa</taxon>
        <taxon>Arthropoda</taxon>
        <taxon>Chelicerata</taxon>
        <taxon>Arachnida</taxon>
        <taxon>Acari</taxon>
        <taxon>Parasitiformes</taxon>
        <taxon>Ixodida</taxon>
        <taxon>Ixodoidea</taxon>
        <taxon>Ixodidae</taxon>
        <taxon>Ixodinae</taxon>
        <taxon>Ixodes</taxon>
    </lineage>
</organism>
<feature type="chain" id="PRO_5004737409" evidence="1">
    <location>
        <begin position="23"/>
        <end position="128"/>
    </location>
</feature>
<protein>
    <submittedName>
        <fullName evidence="2">Putative secreted protein</fullName>
    </submittedName>
</protein>
<sequence length="128" mass="14601">MYRNISIIVLVLFAVVLGLSESQGEGSEIDYLQCYLAVKTGGDIFCQLYGYNKSNGLTFKRCKLGCGSQNLKLPSEACPSGRMNKCDEKRERITQKMERRDEQEEKFDLWMIGAVVNKGSNFCLRRLR</sequence>
<reference evidence="2" key="1">
    <citation type="journal article" date="2015" name="Sci. Rep.">
        <title>Tissue- and time-dependent transcription in Ixodes ricinus salivary glands and midguts when blood feeding on the vertebrate host.</title>
        <authorList>
            <person name="Kotsyfakis M."/>
            <person name="Schwarz A."/>
            <person name="Erhart J."/>
            <person name="Ribeiro J.M."/>
        </authorList>
    </citation>
    <scope>NUCLEOTIDE SEQUENCE</scope>
    <source>
        <tissue evidence="2">Salivary gland and midgut</tissue>
    </source>
</reference>